<comment type="caution">
    <text evidence="2">The sequence shown here is derived from an EMBL/GenBank/DDBJ whole genome shotgun (WGS) entry which is preliminary data.</text>
</comment>
<reference evidence="2 3" key="1">
    <citation type="journal article" date="2021" name="Int. J. Syst. Evol. Microbiol.">
        <title>Salipiger mangrovisoli sp. nov., isolated from mangrove soil and the proposal for the reclassification of Paraphaeobacter pallidus as Salipiger pallidus comb. nov.</title>
        <authorList>
            <person name="Du J."/>
            <person name="Liu Y."/>
            <person name="Pei T."/>
            <person name="Deng M.R."/>
            <person name="Zhu H."/>
        </authorList>
    </citation>
    <scope>NUCLEOTIDE SEQUENCE [LARGE SCALE GENOMIC DNA]</scope>
    <source>
        <strain evidence="2 3">6D45A</strain>
    </source>
</reference>
<feature type="compositionally biased region" description="Pro residues" evidence="1">
    <location>
        <begin position="32"/>
        <end position="43"/>
    </location>
</feature>
<feature type="region of interest" description="Disordered" evidence="1">
    <location>
        <begin position="1"/>
        <end position="44"/>
    </location>
</feature>
<organism evidence="2 3">
    <name type="scientific">Salipiger mangrovisoli</name>
    <dbReference type="NCBI Taxonomy" id="2865933"/>
    <lineage>
        <taxon>Bacteria</taxon>
        <taxon>Pseudomonadati</taxon>
        <taxon>Pseudomonadota</taxon>
        <taxon>Alphaproteobacteria</taxon>
        <taxon>Rhodobacterales</taxon>
        <taxon>Roseobacteraceae</taxon>
        <taxon>Salipiger</taxon>
    </lineage>
</organism>
<protein>
    <submittedName>
        <fullName evidence="2">Uncharacterized protein</fullName>
    </submittedName>
</protein>
<name>A0ABR9WWT0_9RHOB</name>
<keyword evidence="3" id="KW-1185">Reference proteome</keyword>
<dbReference type="EMBL" id="JADFFK010000001">
    <property type="protein sequence ID" value="MBE9635742.1"/>
    <property type="molecule type" value="Genomic_DNA"/>
</dbReference>
<sequence>MEIPRDLAGFARPSRPRPAPGRAAAGGEPGAEAPPRPLPPPVPVTTQTLPLALLSQVTPRARPLGLVAAEGYGAALGIVRDGAAADEAD</sequence>
<feature type="compositionally biased region" description="Low complexity" evidence="1">
    <location>
        <begin position="20"/>
        <end position="31"/>
    </location>
</feature>
<proteinExistence type="predicted"/>
<dbReference type="RefSeq" id="WP_194133048.1">
    <property type="nucleotide sequence ID" value="NZ_JADFFK010000001.1"/>
</dbReference>
<gene>
    <name evidence="2" type="ORF">IQ782_02695</name>
</gene>
<accession>A0ABR9WWT0</accession>
<evidence type="ECO:0000256" key="1">
    <source>
        <dbReference type="SAM" id="MobiDB-lite"/>
    </source>
</evidence>
<evidence type="ECO:0000313" key="2">
    <source>
        <dbReference type="EMBL" id="MBE9635742.1"/>
    </source>
</evidence>
<evidence type="ECO:0000313" key="3">
    <source>
        <dbReference type="Proteomes" id="UP000607796"/>
    </source>
</evidence>
<dbReference type="Proteomes" id="UP000607796">
    <property type="component" value="Unassembled WGS sequence"/>
</dbReference>